<keyword evidence="9" id="KW-1185">Reference proteome</keyword>
<dbReference type="SFLD" id="SFLDG01138">
    <property type="entry name" value="C1.6.2:_Deoxy-d-mannose-octulo"/>
    <property type="match status" value="1"/>
</dbReference>
<dbReference type="InterPro" id="IPR023214">
    <property type="entry name" value="HAD_sf"/>
</dbReference>
<dbReference type="GO" id="GO:0008781">
    <property type="term" value="F:N-acylneuraminate cytidylyltransferase activity"/>
    <property type="evidence" value="ECO:0007669"/>
    <property type="project" value="TreeGrafter"/>
</dbReference>
<dbReference type="PANTHER" id="PTHR21485:SF3">
    <property type="entry name" value="N-ACYLNEURAMINATE CYTIDYLYLTRANSFERASE"/>
    <property type="match status" value="1"/>
</dbReference>
<evidence type="ECO:0000256" key="6">
    <source>
        <dbReference type="ARBA" id="ARBA00022842"/>
    </source>
</evidence>
<name>A0A8J2U7G2_9BACT</name>
<evidence type="ECO:0000256" key="7">
    <source>
        <dbReference type="PIRSR" id="PIRSR006118-2"/>
    </source>
</evidence>
<feature type="binding site" evidence="7">
    <location>
        <position position="109"/>
    </location>
    <ligand>
        <name>Mg(2+)</name>
        <dbReference type="ChEBI" id="CHEBI:18420"/>
    </ligand>
</feature>
<dbReference type="InterPro" id="IPR010023">
    <property type="entry name" value="KdsC_fam"/>
</dbReference>
<dbReference type="AlphaFoldDB" id="A0A8J2U7G2"/>
<proteinExistence type="inferred from homology"/>
<sequence length="173" mass="19237">MSVLEKFKSIRTFVFDVDGVMTDGSVQVFETGEQVRRMSTRDGYCLQLAVKKGYRVVVISGGSSEGVRQRLQYLGIRDIFLNVHDKVELLNRYAQEHGLDEKDMLYMGDDIPDYAAMKHVGLACAPSDAAPEIRHIAAYISSFGGGQGCVRDVVEKVLKLNGQWELDQSVASK</sequence>
<evidence type="ECO:0000256" key="5">
    <source>
        <dbReference type="ARBA" id="ARBA00022801"/>
    </source>
</evidence>
<feature type="binding site" evidence="7">
    <location>
        <position position="16"/>
    </location>
    <ligand>
        <name>Mg(2+)</name>
        <dbReference type="ChEBI" id="CHEBI:18420"/>
    </ligand>
</feature>
<evidence type="ECO:0000256" key="4">
    <source>
        <dbReference type="ARBA" id="ARBA00022723"/>
    </source>
</evidence>
<reference evidence="8" key="2">
    <citation type="submission" date="2020-09" db="EMBL/GenBank/DDBJ databases">
        <authorList>
            <person name="Sun Q."/>
            <person name="Zhou Y."/>
        </authorList>
    </citation>
    <scope>NUCLEOTIDE SEQUENCE</scope>
    <source>
        <strain evidence="8">CGMCC 1.15448</strain>
    </source>
</reference>
<dbReference type="PIRSF" id="PIRSF006118">
    <property type="entry name" value="KDO8-P_Ptase"/>
    <property type="match status" value="1"/>
</dbReference>
<evidence type="ECO:0000256" key="2">
    <source>
        <dbReference type="ARBA" id="ARBA00005893"/>
    </source>
</evidence>
<keyword evidence="6 7" id="KW-0460">Magnesium</keyword>
<dbReference type="InterPro" id="IPR050793">
    <property type="entry name" value="CMP-NeuNAc_synthase"/>
</dbReference>
<dbReference type="SFLD" id="SFLDS00003">
    <property type="entry name" value="Haloacid_Dehalogenase"/>
    <property type="match status" value="1"/>
</dbReference>
<dbReference type="Pfam" id="PF00702">
    <property type="entry name" value="Hydrolase"/>
    <property type="match status" value="1"/>
</dbReference>
<feature type="binding site" evidence="7">
    <location>
        <position position="18"/>
    </location>
    <ligand>
        <name>substrate</name>
    </ligand>
</feature>
<evidence type="ECO:0000313" key="9">
    <source>
        <dbReference type="Proteomes" id="UP000607559"/>
    </source>
</evidence>
<evidence type="ECO:0000256" key="1">
    <source>
        <dbReference type="ARBA" id="ARBA00001946"/>
    </source>
</evidence>
<dbReference type="RefSeq" id="WP_188927907.1">
    <property type="nucleotide sequence ID" value="NZ_BMJC01000001.1"/>
</dbReference>
<dbReference type="EMBL" id="BMJC01000001">
    <property type="protein sequence ID" value="GGA83701.1"/>
    <property type="molecule type" value="Genomic_DNA"/>
</dbReference>
<dbReference type="SUPFAM" id="SSF56784">
    <property type="entry name" value="HAD-like"/>
    <property type="match status" value="1"/>
</dbReference>
<reference evidence="8" key="1">
    <citation type="journal article" date="2014" name="Int. J. Syst. Evol. Microbiol.">
        <title>Complete genome sequence of Corynebacterium casei LMG S-19264T (=DSM 44701T), isolated from a smear-ripened cheese.</title>
        <authorList>
            <consortium name="US DOE Joint Genome Institute (JGI-PGF)"/>
            <person name="Walter F."/>
            <person name="Albersmeier A."/>
            <person name="Kalinowski J."/>
            <person name="Ruckert C."/>
        </authorList>
    </citation>
    <scope>NUCLEOTIDE SEQUENCE</scope>
    <source>
        <strain evidence="8">CGMCC 1.15448</strain>
    </source>
</reference>
<evidence type="ECO:0000313" key="8">
    <source>
        <dbReference type="EMBL" id="GGA83701.1"/>
    </source>
</evidence>
<dbReference type="Proteomes" id="UP000607559">
    <property type="component" value="Unassembled WGS sequence"/>
</dbReference>
<comment type="similarity">
    <text evidence="2">Belongs to the KdsC family.</text>
</comment>
<gene>
    <name evidence="8" type="primary">kdsC</name>
    <name evidence="8" type="ORF">GCM10011511_03520</name>
</gene>
<dbReference type="SFLD" id="SFLDG01136">
    <property type="entry name" value="C1.6:_Phosphoserine_Phosphatas"/>
    <property type="match status" value="1"/>
</dbReference>
<dbReference type="InterPro" id="IPR036412">
    <property type="entry name" value="HAD-like_sf"/>
</dbReference>
<dbReference type="Gene3D" id="3.40.50.1000">
    <property type="entry name" value="HAD superfamily/HAD-like"/>
    <property type="match status" value="1"/>
</dbReference>
<evidence type="ECO:0000256" key="3">
    <source>
        <dbReference type="ARBA" id="ARBA00011881"/>
    </source>
</evidence>
<comment type="caution">
    <text evidence="8">The sequence shown here is derived from an EMBL/GenBank/DDBJ whole genome shotgun (WGS) entry which is preliminary data.</text>
</comment>
<accession>A0A8J2U7G2</accession>
<dbReference type="PANTHER" id="PTHR21485">
    <property type="entry name" value="HAD SUPERFAMILY MEMBERS CMAS AND KDSC"/>
    <property type="match status" value="1"/>
</dbReference>
<dbReference type="GO" id="GO:0046872">
    <property type="term" value="F:metal ion binding"/>
    <property type="evidence" value="ECO:0007669"/>
    <property type="project" value="UniProtKB-KW"/>
</dbReference>
<comment type="subunit">
    <text evidence="3">Homotetramer.</text>
</comment>
<keyword evidence="4 7" id="KW-0479">Metal-binding</keyword>
<dbReference type="NCBIfam" id="TIGR01670">
    <property type="entry name" value="KdsC-phosphatas"/>
    <property type="match status" value="1"/>
</dbReference>
<dbReference type="FunFam" id="3.40.50.1000:FF:000029">
    <property type="entry name" value="3-deoxy-D-manno-octulosonate 8-phosphate phosphatase KdsC"/>
    <property type="match status" value="1"/>
</dbReference>
<dbReference type="GO" id="GO:0016788">
    <property type="term" value="F:hydrolase activity, acting on ester bonds"/>
    <property type="evidence" value="ECO:0007669"/>
    <property type="project" value="InterPro"/>
</dbReference>
<protein>
    <submittedName>
        <fullName evidence="8">3-deoxy-D-manno-octulosonate 8-phosphate phosphatase</fullName>
    </submittedName>
</protein>
<keyword evidence="5" id="KW-0378">Hydrolase</keyword>
<comment type="cofactor">
    <cofactor evidence="1 7">
        <name>Mg(2+)</name>
        <dbReference type="ChEBI" id="CHEBI:18420"/>
    </cofactor>
</comment>
<organism evidence="8 9">
    <name type="scientific">Puia dinghuensis</name>
    <dbReference type="NCBI Taxonomy" id="1792502"/>
    <lineage>
        <taxon>Bacteria</taxon>
        <taxon>Pseudomonadati</taxon>
        <taxon>Bacteroidota</taxon>
        <taxon>Chitinophagia</taxon>
        <taxon>Chitinophagales</taxon>
        <taxon>Chitinophagaceae</taxon>
        <taxon>Puia</taxon>
    </lineage>
</organism>